<reference evidence="1 2" key="1">
    <citation type="journal article" date="2022" name="bioRxiv">
        <title>The genome of the oomycete Peronosclerospora sorghi, a cosmopolitan pathogen of maize and sorghum, is inflated with dispersed pseudogenes.</title>
        <authorList>
            <person name="Fletcher K."/>
            <person name="Martin F."/>
            <person name="Isakeit T."/>
            <person name="Cavanaugh K."/>
            <person name="Magill C."/>
            <person name="Michelmore R."/>
        </authorList>
    </citation>
    <scope>NUCLEOTIDE SEQUENCE [LARGE SCALE GENOMIC DNA]</scope>
    <source>
        <strain evidence="1">P6</strain>
    </source>
</reference>
<name>A0ACC0WJB0_9STRA</name>
<protein>
    <submittedName>
        <fullName evidence="1">Uncharacterized protein</fullName>
    </submittedName>
</protein>
<accession>A0ACC0WJB0</accession>
<sequence length="117" mass="13818">MHLLKEYRKYLLQQLLNVVFTWKTHGGAVPQRKTTGRCEEAEAVQAVQVESSFYIPMIQSIRVKNVQESGWVAFFVFELCFSFVRVVCVIFREKKRLLHGEYSHNSRHFLRDLILGR</sequence>
<dbReference type="Proteomes" id="UP001163321">
    <property type="component" value="Chromosome 12"/>
</dbReference>
<dbReference type="EMBL" id="CM047591">
    <property type="protein sequence ID" value="KAI9918938.1"/>
    <property type="molecule type" value="Genomic_DNA"/>
</dbReference>
<organism evidence="1 2">
    <name type="scientific">Peronosclerospora sorghi</name>
    <dbReference type="NCBI Taxonomy" id="230839"/>
    <lineage>
        <taxon>Eukaryota</taxon>
        <taxon>Sar</taxon>
        <taxon>Stramenopiles</taxon>
        <taxon>Oomycota</taxon>
        <taxon>Peronosporomycetes</taxon>
        <taxon>Peronosporales</taxon>
        <taxon>Peronosporaceae</taxon>
        <taxon>Peronosclerospora</taxon>
    </lineage>
</organism>
<evidence type="ECO:0000313" key="2">
    <source>
        <dbReference type="Proteomes" id="UP001163321"/>
    </source>
</evidence>
<proteinExistence type="predicted"/>
<gene>
    <name evidence="1" type="ORF">PsorP6_011312</name>
</gene>
<keyword evidence="2" id="KW-1185">Reference proteome</keyword>
<comment type="caution">
    <text evidence="1">The sequence shown here is derived from an EMBL/GenBank/DDBJ whole genome shotgun (WGS) entry which is preliminary data.</text>
</comment>
<evidence type="ECO:0000313" key="1">
    <source>
        <dbReference type="EMBL" id="KAI9918938.1"/>
    </source>
</evidence>